<evidence type="ECO:0000259" key="7">
    <source>
        <dbReference type="SMART" id="SM00482"/>
    </source>
</evidence>
<proteinExistence type="inferred from homology"/>
<organism evidence="8 9">
    <name type="scientific">Kitasatospora putterlickiae</name>
    <dbReference type="NCBI Taxonomy" id="221725"/>
    <lineage>
        <taxon>Bacteria</taxon>
        <taxon>Bacillati</taxon>
        <taxon>Actinomycetota</taxon>
        <taxon>Actinomycetes</taxon>
        <taxon>Kitasatosporales</taxon>
        <taxon>Streptomycetaceae</taxon>
        <taxon>Kitasatospora</taxon>
    </lineage>
</organism>
<accession>A0ABP4J2C3</accession>
<dbReference type="Pfam" id="PF00476">
    <property type="entry name" value="DNA_pol_A"/>
    <property type="match status" value="1"/>
</dbReference>
<dbReference type="Proteomes" id="UP001499863">
    <property type="component" value="Unassembled WGS sequence"/>
</dbReference>
<evidence type="ECO:0000256" key="4">
    <source>
        <dbReference type="ARBA" id="ARBA00022705"/>
    </source>
</evidence>
<keyword evidence="4" id="KW-0235">DNA replication</keyword>
<keyword evidence="9" id="KW-1185">Reference proteome</keyword>
<name>A0ABP4J2C3_9ACTN</name>
<dbReference type="InterPro" id="IPR001098">
    <property type="entry name" value="DNA-dir_DNA_pol_A_palm_dom"/>
</dbReference>
<dbReference type="SMART" id="SM00482">
    <property type="entry name" value="POLAc"/>
    <property type="match status" value="1"/>
</dbReference>
<feature type="domain" description="3'-5' exonuclease" evidence="6">
    <location>
        <begin position="18"/>
        <end position="210"/>
    </location>
</feature>
<dbReference type="InterPro" id="IPR012337">
    <property type="entry name" value="RNaseH-like_sf"/>
</dbReference>
<protein>
    <recommendedName>
        <fullName evidence="3">DNA polymerase I</fullName>
        <ecNumber evidence="2">2.7.7.7</ecNumber>
    </recommendedName>
</protein>
<evidence type="ECO:0000256" key="5">
    <source>
        <dbReference type="ARBA" id="ARBA00049244"/>
    </source>
</evidence>
<dbReference type="SUPFAM" id="SSF53098">
    <property type="entry name" value="Ribonuclease H-like"/>
    <property type="match status" value="1"/>
</dbReference>
<dbReference type="InterPro" id="IPR002298">
    <property type="entry name" value="DNA_polymerase_A"/>
</dbReference>
<dbReference type="EMBL" id="BAAAKJ010000257">
    <property type="protein sequence ID" value="GAA1403335.1"/>
    <property type="molecule type" value="Genomic_DNA"/>
</dbReference>
<evidence type="ECO:0000256" key="2">
    <source>
        <dbReference type="ARBA" id="ARBA00012417"/>
    </source>
</evidence>
<dbReference type="InterPro" id="IPR002562">
    <property type="entry name" value="3'-5'_exonuclease_dom"/>
</dbReference>
<dbReference type="Pfam" id="PF01612">
    <property type="entry name" value="DNA_pol_A_exo1"/>
    <property type="match status" value="1"/>
</dbReference>
<sequence>MRVHPYRLAGEPVEIKVAENGDDLREFRTWWTAHANAGTLIGFDTETTGLAWTDRIRLAQFADTHTAYVIPVELGRPFREAAIEALAALPNLVAHNLAFDALKVDNELGIRLEDLYPRAQDSRVAAHLLDSRHDYEGGVGLSLKPLSAWYVDPAAPDTQNDLTKVFNGLGLTKENGWARISLSHHVYELYAGLDALLVARLLPKLLERYRAEGLRSALLPYEHRLALVCAKLQRTGMLIDPEYTKGLVGRLADEKERHSAVAARFGVTSVNSPDQVAGALLGMGERLTEKTDSGALSVAKEVLLPLADLDPDWQRLGMREPNILADSVLRAKRAGKWSTSYAEAMLNNRDAFDRIHPKINPLGAQTGRASHSDPAMAQLPSHGWEVRRCVVAEPGHVYFSVDQQAVELRVLAALSGESRMTRAIADGHDLHGYAATLMFGEDYTKAQRTLAKIAGLGTAYQGGAATLAKQTGQEVEVMRDTLRRYGRAFPGIKRWARKMQRVALAERCTMTTVTGRRLHLDRDKLYKSVAYACQSTARDTMGQALIKMDDQGLTPHLTMWVHDEVVGTAPKAEAAEVARACAEAMKMTLLGVPLDTDAEVYGPSWADGYGLPKEWAYAA</sequence>
<evidence type="ECO:0000259" key="6">
    <source>
        <dbReference type="SMART" id="SM00474"/>
    </source>
</evidence>
<evidence type="ECO:0000256" key="3">
    <source>
        <dbReference type="ARBA" id="ARBA00020311"/>
    </source>
</evidence>
<reference evidence="9" key="1">
    <citation type="journal article" date="2019" name="Int. J. Syst. Evol. Microbiol.">
        <title>The Global Catalogue of Microorganisms (GCM) 10K type strain sequencing project: providing services to taxonomists for standard genome sequencing and annotation.</title>
        <authorList>
            <consortium name="The Broad Institute Genomics Platform"/>
            <consortium name="The Broad Institute Genome Sequencing Center for Infectious Disease"/>
            <person name="Wu L."/>
            <person name="Ma J."/>
        </authorList>
    </citation>
    <scope>NUCLEOTIDE SEQUENCE [LARGE SCALE GENOMIC DNA]</scope>
    <source>
        <strain evidence="9">JCM 12393</strain>
    </source>
</reference>
<evidence type="ECO:0000313" key="8">
    <source>
        <dbReference type="EMBL" id="GAA1403335.1"/>
    </source>
</evidence>
<dbReference type="PANTHER" id="PTHR10133:SF27">
    <property type="entry name" value="DNA POLYMERASE NU"/>
    <property type="match status" value="1"/>
</dbReference>
<dbReference type="InterPro" id="IPR043502">
    <property type="entry name" value="DNA/RNA_pol_sf"/>
</dbReference>
<dbReference type="Gene3D" id="1.10.150.20">
    <property type="entry name" value="5' to 3' exonuclease, C-terminal subdomain"/>
    <property type="match status" value="1"/>
</dbReference>
<dbReference type="PANTHER" id="PTHR10133">
    <property type="entry name" value="DNA POLYMERASE I"/>
    <property type="match status" value="1"/>
</dbReference>
<dbReference type="Gene3D" id="3.30.70.370">
    <property type="match status" value="1"/>
</dbReference>
<dbReference type="SMART" id="SM00474">
    <property type="entry name" value="35EXOc"/>
    <property type="match status" value="1"/>
</dbReference>
<dbReference type="RefSeq" id="WP_344339166.1">
    <property type="nucleotide sequence ID" value="NZ_BAAAKJ010000257.1"/>
</dbReference>
<evidence type="ECO:0000313" key="9">
    <source>
        <dbReference type="Proteomes" id="UP001499863"/>
    </source>
</evidence>
<feature type="domain" description="DNA-directed DNA polymerase family A palm" evidence="7">
    <location>
        <begin position="383"/>
        <end position="573"/>
    </location>
</feature>
<dbReference type="InterPro" id="IPR036397">
    <property type="entry name" value="RNaseH_sf"/>
</dbReference>
<dbReference type="Gene3D" id="3.30.420.10">
    <property type="entry name" value="Ribonuclease H-like superfamily/Ribonuclease H"/>
    <property type="match status" value="1"/>
</dbReference>
<comment type="similarity">
    <text evidence="1">Belongs to the DNA polymerase type-A family.</text>
</comment>
<dbReference type="EC" id="2.7.7.7" evidence="2"/>
<evidence type="ECO:0000256" key="1">
    <source>
        <dbReference type="ARBA" id="ARBA00007705"/>
    </source>
</evidence>
<dbReference type="SUPFAM" id="SSF56672">
    <property type="entry name" value="DNA/RNA polymerases"/>
    <property type="match status" value="1"/>
</dbReference>
<comment type="catalytic activity">
    <reaction evidence="5">
        <text>DNA(n) + a 2'-deoxyribonucleoside 5'-triphosphate = DNA(n+1) + diphosphate</text>
        <dbReference type="Rhea" id="RHEA:22508"/>
        <dbReference type="Rhea" id="RHEA-COMP:17339"/>
        <dbReference type="Rhea" id="RHEA-COMP:17340"/>
        <dbReference type="ChEBI" id="CHEBI:33019"/>
        <dbReference type="ChEBI" id="CHEBI:61560"/>
        <dbReference type="ChEBI" id="CHEBI:173112"/>
        <dbReference type="EC" id="2.7.7.7"/>
    </reaction>
</comment>
<dbReference type="PRINTS" id="PR00868">
    <property type="entry name" value="DNAPOLI"/>
</dbReference>
<gene>
    <name evidence="8" type="ORF">GCM10009639_48030</name>
</gene>
<comment type="caution">
    <text evidence="8">The sequence shown here is derived from an EMBL/GenBank/DDBJ whole genome shotgun (WGS) entry which is preliminary data.</text>
</comment>